<name>A0A085M7H9_9BILA</name>
<accession>A0A085M7H9</accession>
<feature type="region of interest" description="Disordered" evidence="1">
    <location>
        <begin position="1"/>
        <end position="53"/>
    </location>
</feature>
<dbReference type="EMBL" id="KL363219">
    <property type="protein sequence ID" value="KFD53175.1"/>
    <property type="molecule type" value="Genomic_DNA"/>
</dbReference>
<evidence type="ECO:0000313" key="2">
    <source>
        <dbReference type="EMBL" id="KFD53175.1"/>
    </source>
</evidence>
<evidence type="ECO:0000313" key="3">
    <source>
        <dbReference type="Proteomes" id="UP000030764"/>
    </source>
</evidence>
<dbReference type="Proteomes" id="UP000030764">
    <property type="component" value="Unassembled WGS sequence"/>
</dbReference>
<evidence type="ECO:0000256" key="1">
    <source>
        <dbReference type="SAM" id="MobiDB-lite"/>
    </source>
</evidence>
<protein>
    <submittedName>
        <fullName evidence="2">Uncharacterized protein</fullName>
    </submittedName>
</protein>
<feature type="compositionally biased region" description="Basic and acidic residues" evidence="1">
    <location>
        <begin position="44"/>
        <end position="53"/>
    </location>
</feature>
<organism evidence="2 3">
    <name type="scientific">Trichuris suis</name>
    <name type="common">pig whipworm</name>
    <dbReference type="NCBI Taxonomy" id="68888"/>
    <lineage>
        <taxon>Eukaryota</taxon>
        <taxon>Metazoa</taxon>
        <taxon>Ecdysozoa</taxon>
        <taxon>Nematoda</taxon>
        <taxon>Enoplea</taxon>
        <taxon>Dorylaimia</taxon>
        <taxon>Trichinellida</taxon>
        <taxon>Trichuridae</taxon>
        <taxon>Trichuris</taxon>
    </lineage>
</organism>
<proteinExistence type="predicted"/>
<reference evidence="2 3" key="1">
    <citation type="journal article" date="2014" name="Nat. Genet.">
        <title>Genome and transcriptome of the porcine whipworm Trichuris suis.</title>
        <authorList>
            <person name="Jex A.R."/>
            <person name="Nejsum P."/>
            <person name="Schwarz E.M."/>
            <person name="Hu L."/>
            <person name="Young N.D."/>
            <person name="Hall R.S."/>
            <person name="Korhonen P.K."/>
            <person name="Liao S."/>
            <person name="Thamsborg S."/>
            <person name="Xia J."/>
            <person name="Xu P."/>
            <person name="Wang S."/>
            <person name="Scheerlinck J.P."/>
            <person name="Hofmann A."/>
            <person name="Sternberg P.W."/>
            <person name="Wang J."/>
            <person name="Gasser R.B."/>
        </authorList>
    </citation>
    <scope>NUCLEOTIDE SEQUENCE [LARGE SCALE GENOMIC DNA]</scope>
    <source>
        <strain evidence="2">DCEP-RM93M</strain>
    </source>
</reference>
<dbReference type="AlphaFoldDB" id="A0A085M7H9"/>
<keyword evidence="3" id="KW-1185">Reference proteome</keyword>
<gene>
    <name evidence="2" type="ORF">M513_05885</name>
</gene>
<sequence length="211" mass="23785">MQMPEEMLDNANTEAVEEKGGTNSLPVAHEDMKYDDVPSTGDGGRMDSEKRQGALVDKESILKEAERWKKLFKHDIAKHHADIEELNEKYSLELSNFGKELHEQLIGTFFRSLELLHAMHVDETTTEVERLCLRHERELEEIKKTQWVLIMQNAASANRRLYTIAVGIHAIVQPYARSCIGPSTAGFAVISGPLELKMACAICCHLAFPPL</sequence>